<protein>
    <submittedName>
        <fullName evidence="7">FAD-binding protein</fullName>
    </submittedName>
</protein>
<keyword evidence="3" id="KW-0274">FAD</keyword>
<dbReference type="InterPro" id="IPR036188">
    <property type="entry name" value="FAD/NAD-bd_sf"/>
</dbReference>
<dbReference type="NCBIfam" id="TIGR01409">
    <property type="entry name" value="TAT_signal_seq"/>
    <property type="match status" value="1"/>
</dbReference>
<dbReference type="PANTHER" id="PTHR43400">
    <property type="entry name" value="FUMARATE REDUCTASE"/>
    <property type="match status" value="1"/>
</dbReference>
<dbReference type="GO" id="GO:0033765">
    <property type="term" value="F:steroid dehydrogenase activity, acting on the CH-CH group of donors"/>
    <property type="evidence" value="ECO:0007669"/>
    <property type="project" value="UniProtKB-ARBA"/>
</dbReference>
<keyword evidence="2" id="KW-0285">Flavoprotein</keyword>
<dbReference type="GeneID" id="62678673"/>
<dbReference type="InterPro" id="IPR027477">
    <property type="entry name" value="Succ_DH/fumarate_Rdtase_cat_sf"/>
</dbReference>
<evidence type="ECO:0000313" key="7">
    <source>
        <dbReference type="EMBL" id="RDC43100.1"/>
    </source>
</evidence>
<dbReference type="GO" id="GO:0008202">
    <property type="term" value="P:steroid metabolic process"/>
    <property type="evidence" value="ECO:0007669"/>
    <property type="project" value="UniProtKB-ARBA"/>
</dbReference>
<dbReference type="RefSeq" id="WP_022741465.1">
    <property type="nucleotide sequence ID" value="NZ_DBFWAD010000094.1"/>
</dbReference>
<dbReference type="SUPFAM" id="SSF56425">
    <property type="entry name" value="Succinate dehydrogenase/fumarate reductase flavoprotein, catalytic domain"/>
    <property type="match status" value="1"/>
</dbReference>
<evidence type="ECO:0000256" key="5">
    <source>
        <dbReference type="SAM" id="MobiDB-lite"/>
    </source>
</evidence>
<feature type="domain" description="FAD-dependent oxidoreductase 2 FAD-binding" evidence="6">
    <location>
        <begin position="74"/>
        <end position="532"/>
    </location>
</feature>
<evidence type="ECO:0000256" key="3">
    <source>
        <dbReference type="ARBA" id="ARBA00022827"/>
    </source>
</evidence>
<dbReference type="SUPFAM" id="SSF51905">
    <property type="entry name" value="FAD/NAD(P)-binding domain"/>
    <property type="match status" value="1"/>
</dbReference>
<organism evidence="7 8">
    <name type="scientific">Adlercreutzia equolifaciens subsp. celatus</name>
    <dbReference type="NCBI Taxonomy" id="394340"/>
    <lineage>
        <taxon>Bacteria</taxon>
        <taxon>Bacillati</taxon>
        <taxon>Actinomycetota</taxon>
        <taxon>Coriobacteriia</taxon>
        <taxon>Eggerthellales</taxon>
        <taxon>Eggerthellaceae</taxon>
        <taxon>Adlercreutzia</taxon>
    </lineage>
</organism>
<dbReference type="PROSITE" id="PS51318">
    <property type="entry name" value="TAT"/>
    <property type="match status" value="1"/>
</dbReference>
<comment type="caution">
    <text evidence="7">The sequence shown here is derived from an EMBL/GenBank/DDBJ whole genome shotgun (WGS) entry which is preliminary data.</text>
</comment>
<evidence type="ECO:0000256" key="1">
    <source>
        <dbReference type="ARBA" id="ARBA00001974"/>
    </source>
</evidence>
<proteinExistence type="predicted"/>
<evidence type="ECO:0000313" key="8">
    <source>
        <dbReference type="Proteomes" id="UP000253805"/>
    </source>
</evidence>
<dbReference type="EMBL" id="PPUT01000022">
    <property type="protein sequence ID" value="RDC43100.1"/>
    <property type="molecule type" value="Genomic_DNA"/>
</dbReference>
<evidence type="ECO:0000259" key="6">
    <source>
        <dbReference type="Pfam" id="PF00890"/>
    </source>
</evidence>
<keyword evidence="4" id="KW-0560">Oxidoreductase</keyword>
<dbReference type="Gene3D" id="3.90.700.10">
    <property type="entry name" value="Succinate dehydrogenase/fumarate reductase flavoprotein, catalytic domain"/>
    <property type="match status" value="1"/>
</dbReference>
<comment type="cofactor">
    <cofactor evidence="1">
        <name>FAD</name>
        <dbReference type="ChEBI" id="CHEBI:57692"/>
    </cofactor>
</comment>
<dbReference type="PANTHER" id="PTHR43400:SF10">
    <property type="entry name" value="3-OXOSTEROID 1-DEHYDROGENASE"/>
    <property type="match status" value="1"/>
</dbReference>
<feature type="region of interest" description="Disordered" evidence="5">
    <location>
        <begin position="36"/>
        <end position="57"/>
    </location>
</feature>
<reference evidence="7 8" key="1">
    <citation type="journal article" date="2018" name="Elife">
        <title>Discovery and characterization of a prevalent human gut bacterial enzyme sufficient for the inactivation of a family of plant toxins.</title>
        <authorList>
            <person name="Koppel N."/>
            <person name="Bisanz J.E."/>
            <person name="Pandelia M.E."/>
            <person name="Turnbaugh P.J."/>
            <person name="Balskus E.P."/>
        </authorList>
    </citation>
    <scope>NUCLEOTIDE SEQUENCE [LARGE SCALE GENOMIC DNA]</scope>
    <source>
        <strain evidence="7 8">OB21 GAM 11</strain>
    </source>
</reference>
<dbReference type="InterPro" id="IPR050315">
    <property type="entry name" value="FAD-oxidoreductase_2"/>
</dbReference>
<dbReference type="Pfam" id="PF00890">
    <property type="entry name" value="FAD_binding_2"/>
    <property type="match status" value="1"/>
</dbReference>
<dbReference type="Gene3D" id="3.50.50.60">
    <property type="entry name" value="FAD/NAD(P)-binding domain"/>
    <property type="match status" value="2"/>
</dbReference>
<evidence type="ECO:0000256" key="2">
    <source>
        <dbReference type="ARBA" id="ARBA00022630"/>
    </source>
</evidence>
<feature type="compositionally biased region" description="Polar residues" evidence="5">
    <location>
        <begin position="39"/>
        <end position="51"/>
    </location>
</feature>
<dbReference type="AlphaFoldDB" id="A0A369NWN1"/>
<dbReference type="Proteomes" id="UP000253805">
    <property type="component" value="Unassembled WGS sequence"/>
</dbReference>
<gene>
    <name evidence="7" type="ORF">C1850_08430</name>
</gene>
<accession>A0A369NWN1</accession>
<sequence length="557" mass="59958">MDNNGLVSRRGFLAGSAFAGAGALFGLAGCAPQTADPLANTSPEAGSQDSSDWIGDAPNISDDEIVETIDTEFLVIGAGTGGLFAACAAGDAGMETFVMEKFNGGVVRDDLAGVNSRLQQESGYEIDAIAYLRDMDHYAAGQCNLALHKVWLERSGETIDWYENVLSSYGIALWHEAAEEKHEVNYRHWATGHSPAWPVDGSLDGFTVLTDYAEKTGHVTFRYQTPMVSLTVENDRVTGAIGQGADGYIRVNASKGVLVCTGGYAANLDLLKQLQPHTTSIYAYNSAQPGCEGDGIKACLRVGAKMDETHSSMLFDRASVPADSLGGADCGTAMVFWMGSQPWLKVNLNGERFCNESGTYDFILHADASQPGNIHVCLWDADWQTYAQQFDMHGCSRMFPFDNGAAPNLPIEVVTAMNEEALKAGHIQQADTIEELAEKLGLPAEALAKTVERNNQNYDNQRDDDFGKEPFRLSPVRKPPFFGVRTTGALLCTMDGIVINTQGQALREDGSAIEGLYVTGNDSGGYYSMTYPNLSTGNACGRTVTFARMIAQNLAAQ</sequence>
<dbReference type="InterPro" id="IPR003953">
    <property type="entry name" value="FAD-dep_OxRdtase_2_FAD-bd"/>
</dbReference>
<evidence type="ECO:0000256" key="4">
    <source>
        <dbReference type="ARBA" id="ARBA00023002"/>
    </source>
</evidence>
<name>A0A369NWN1_9ACTN</name>
<dbReference type="InterPro" id="IPR006311">
    <property type="entry name" value="TAT_signal"/>
</dbReference>
<dbReference type="InterPro" id="IPR019546">
    <property type="entry name" value="TAT_signal_bac_arc"/>
</dbReference>